<dbReference type="PANTHER" id="PTHR36206">
    <property type="entry name" value="ASPERCRYPTIN BIOSYNTHESIS CLUSTER-SPECIFIC TRANSCRIPTION REGULATOR ATNN-RELATED"/>
    <property type="match status" value="1"/>
</dbReference>
<dbReference type="Pfam" id="PF11951">
    <property type="entry name" value="Fungal_trans_2"/>
    <property type="match status" value="1"/>
</dbReference>
<proteinExistence type="predicted"/>
<dbReference type="Proteomes" id="UP001153618">
    <property type="component" value="Unassembled WGS sequence"/>
</dbReference>
<evidence type="ECO:0000313" key="7">
    <source>
        <dbReference type="EMBL" id="CAG8025482.1"/>
    </source>
</evidence>
<dbReference type="InterPro" id="IPR052360">
    <property type="entry name" value="Transcr_Regulatory_Proteins"/>
</dbReference>
<gene>
    <name evidence="7" type="ORF">POLS_LOCUS2554</name>
</gene>
<organism evidence="7 8">
    <name type="scientific">Penicillium olsonii</name>
    <dbReference type="NCBI Taxonomy" id="99116"/>
    <lineage>
        <taxon>Eukaryota</taxon>
        <taxon>Fungi</taxon>
        <taxon>Dikarya</taxon>
        <taxon>Ascomycota</taxon>
        <taxon>Pezizomycotina</taxon>
        <taxon>Eurotiomycetes</taxon>
        <taxon>Eurotiomycetidae</taxon>
        <taxon>Eurotiales</taxon>
        <taxon>Aspergillaceae</taxon>
        <taxon>Penicillium</taxon>
    </lineage>
</organism>
<evidence type="ECO:0000313" key="8">
    <source>
        <dbReference type="Proteomes" id="UP001153618"/>
    </source>
</evidence>
<keyword evidence="3" id="KW-0805">Transcription regulation</keyword>
<keyword evidence="1" id="KW-0479">Metal-binding</keyword>
<dbReference type="InterPro" id="IPR021858">
    <property type="entry name" value="Fun_TF"/>
</dbReference>
<sequence length="457" mass="51861">MQIAKLHAARISQQQLAPSTGLVCLTDGSQLGLSPMERHYLNYFRSHTSVQCAGLAFDPFWQMLVHQASESHPAVRHSVIAISALHRQFLDPTSYQNDIFSIKQCNKAIAHLRADFGKNEPLKSAQIERILIACVVLITFGLFQGDVATVRCHLRTGTRLLYEWRKTNGKRSVLTSVLLHTFVQLHIHWGTATAFRDYLGGEFAYIGDLMSDYLAEISDFADDNEQAKTTLLLSVRAWIVMINNCTLSQEPHPRFLEMENFLLGSPANENNPFQSQIERSVAEKEPSSIQQRALLMVKINIETFRILHTSVSYAGDEMGWDNLLPHFKNIVDAAEALLSSFNQLPDFTFSIKEGCIGSLLLCGFKCRDWTIRRRVLDLFQKYNRREGVSSSAESIAVLKRIYELESAGEPLRNGVPACDRITMVIVEEHANHSHAVPTVRFKYLDRNRELQRESLRL</sequence>
<keyword evidence="5" id="KW-0804">Transcription</keyword>
<protein>
    <submittedName>
        <fullName evidence="7">Uncharacterized protein</fullName>
    </submittedName>
</protein>
<name>A0A9W4MRG0_PENOL</name>
<dbReference type="PANTHER" id="PTHR36206:SF12">
    <property type="entry name" value="ASPERCRYPTIN BIOSYNTHESIS CLUSTER-SPECIFIC TRANSCRIPTION REGULATOR ATNN-RELATED"/>
    <property type="match status" value="1"/>
</dbReference>
<keyword evidence="8" id="KW-1185">Reference proteome</keyword>
<evidence type="ECO:0000256" key="4">
    <source>
        <dbReference type="ARBA" id="ARBA00023125"/>
    </source>
</evidence>
<evidence type="ECO:0000256" key="3">
    <source>
        <dbReference type="ARBA" id="ARBA00023015"/>
    </source>
</evidence>
<evidence type="ECO:0000256" key="1">
    <source>
        <dbReference type="ARBA" id="ARBA00022723"/>
    </source>
</evidence>
<keyword evidence="6" id="KW-0539">Nucleus</keyword>
<dbReference type="AlphaFoldDB" id="A0A9W4MRG0"/>
<accession>A0A9W4MRG0</accession>
<dbReference type="OrthoDB" id="2593732at2759"/>
<keyword evidence="2" id="KW-0862">Zinc</keyword>
<reference evidence="7" key="1">
    <citation type="submission" date="2021-07" db="EMBL/GenBank/DDBJ databases">
        <authorList>
            <person name="Branca A.L. A."/>
        </authorList>
    </citation>
    <scope>NUCLEOTIDE SEQUENCE</scope>
</reference>
<evidence type="ECO:0000256" key="2">
    <source>
        <dbReference type="ARBA" id="ARBA00022833"/>
    </source>
</evidence>
<comment type="caution">
    <text evidence="7">The sequence shown here is derived from an EMBL/GenBank/DDBJ whole genome shotgun (WGS) entry which is preliminary data.</text>
</comment>
<dbReference type="EMBL" id="CAJVOS010000015">
    <property type="protein sequence ID" value="CAG8025482.1"/>
    <property type="molecule type" value="Genomic_DNA"/>
</dbReference>
<dbReference type="GO" id="GO:0003677">
    <property type="term" value="F:DNA binding"/>
    <property type="evidence" value="ECO:0007669"/>
    <property type="project" value="UniProtKB-KW"/>
</dbReference>
<keyword evidence="4" id="KW-0238">DNA-binding</keyword>
<dbReference type="GO" id="GO:0046872">
    <property type="term" value="F:metal ion binding"/>
    <property type="evidence" value="ECO:0007669"/>
    <property type="project" value="UniProtKB-KW"/>
</dbReference>
<evidence type="ECO:0000256" key="6">
    <source>
        <dbReference type="ARBA" id="ARBA00023242"/>
    </source>
</evidence>
<evidence type="ECO:0000256" key="5">
    <source>
        <dbReference type="ARBA" id="ARBA00023163"/>
    </source>
</evidence>